<sequence>MQSTTRKCVLALLSTRFLHFYSFERIKRIHSMIVLNKKHGRRAPVNGKEGACQRVSLSLIMVLFTAMVWRCV</sequence>
<dbReference type="AlphaFoldDB" id="A0A0P6CDW6"/>
<reference evidence="1" key="1">
    <citation type="submission" date="2015-10" db="EMBL/GenBank/DDBJ databases">
        <title>EvidentialGene: Evidence-directed Construction of Complete mRNA Transcriptomes without Genomes.</title>
        <authorList>
            <person name="Gilbert D.G."/>
        </authorList>
    </citation>
    <scope>NUCLEOTIDE SEQUENCE</scope>
</reference>
<organism evidence="1">
    <name type="scientific">Daphnia magna</name>
    <dbReference type="NCBI Taxonomy" id="35525"/>
    <lineage>
        <taxon>Eukaryota</taxon>
        <taxon>Metazoa</taxon>
        <taxon>Ecdysozoa</taxon>
        <taxon>Arthropoda</taxon>
        <taxon>Crustacea</taxon>
        <taxon>Branchiopoda</taxon>
        <taxon>Diplostraca</taxon>
        <taxon>Cladocera</taxon>
        <taxon>Anomopoda</taxon>
        <taxon>Daphniidae</taxon>
        <taxon>Daphnia</taxon>
    </lineage>
</organism>
<name>A0A0P6CDW6_9CRUS</name>
<protein>
    <submittedName>
        <fullName evidence="1">Uncharacterized protein</fullName>
    </submittedName>
</protein>
<dbReference type="EMBL" id="GDIQ01019711">
    <property type="protein sequence ID" value="JAN75026.1"/>
    <property type="molecule type" value="Transcribed_RNA"/>
</dbReference>
<accession>A0A0P6CDW6</accession>
<evidence type="ECO:0000313" key="1">
    <source>
        <dbReference type="EMBL" id="JAN75026.1"/>
    </source>
</evidence>
<proteinExistence type="predicted"/>